<dbReference type="PANTHER" id="PTHR11851">
    <property type="entry name" value="METALLOPROTEASE"/>
    <property type="match status" value="1"/>
</dbReference>
<protein>
    <submittedName>
        <fullName evidence="4">Insulinase family protein</fullName>
    </submittedName>
</protein>
<feature type="domain" description="Peptidase M16 C-terminal" evidence="3">
    <location>
        <begin position="206"/>
        <end position="382"/>
    </location>
</feature>
<feature type="domain" description="Peptidase M16 N-terminal" evidence="2">
    <location>
        <begin position="67"/>
        <end position="198"/>
    </location>
</feature>
<proteinExistence type="predicted"/>
<dbReference type="Pfam" id="PF05193">
    <property type="entry name" value="Peptidase_M16_C"/>
    <property type="match status" value="1"/>
</dbReference>
<name>A0ABT0NA74_9GAMM</name>
<dbReference type="Gene3D" id="3.30.830.10">
    <property type="entry name" value="Metalloenzyme, LuxS/M16 peptidase-like"/>
    <property type="match status" value="2"/>
</dbReference>
<evidence type="ECO:0000313" key="4">
    <source>
        <dbReference type="EMBL" id="MCL2915270.1"/>
    </source>
</evidence>
<gene>
    <name evidence="4" type="ORF">L2725_16030</name>
</gene>
<comment type="caution">
    <text evidence="4">The sequence shown here is derived from an EMBL/GenBank/DDBJ whole genome shotgun (WGS) entry which is preliminary data.</text>
</comment>
<sequence length="476" mass="51474">MRMMKQAVMSASVALALSLTACSATQSTKAQPEPSQSGFQMPAYEQLQLKNGLTLMLMPQHEVPLITVNAVVRAGSVQDTSSGLASLTAKSLLLGNSLKSKADTELLVDSLGASLNANAGKEGSYISADFMARDAKVMLPLIKAVLLEPSFDSAEFDKLLQREVASLTRVKESPRAVIGNYFAAQLFGEHPYGNPTSGDSQSLAGISNQQVKAFHQNFYQPANTAITVAGDFELASMKAYLQKLFGDWDTTSMATQVELNPAPAPTKAKVLLVDKPDAIETTFVIGGKGISRDDPDFVGLQVINTILGGRFTSWLNDELRVNSGLTYGAGSRFTPYRDDGLFFISTFTQTGTTAETIDLALKTYDKLWQQGIDQATLDSAKAYVKGQFPPRYETSGQLAGLMADMYLYGFDQGFINDFEASVNGLTLDDAKRLIEKHFPRENLQFVLIGNAAEIAPVAARHGDVRQVEMTAPGFAR</sequence>
<dbReference type="InterPro" id="IPR011249">
    <property type="entry name" value="Metalloenz_LuxS/M16"/>
</dbReference>
<evidence type="ECO:0000256" key="1">
    <source>
        <dbReference type="SAM" id="SignalP"/>
    </source>
</evidence>
<evidence type="ECO:0000259" key="2">
    <source>
        <dbReference type="Pfam" id="PF00675"/>
    </source>
</evidence>
<feature type="chain" id="PRO_5047096481" evidence="1">
    <location>
        <begin position="24"/>
        <end position="476"/>
    </location>
</feature>
<reference evidence="4 5" key="1">
    <citation type="submission" date="2022-01" db="EMBL/GenBank/DDBJ databases">
        <title>Whole genome-based taxonomy of the Shewanellaceae.</title>
        <authorList>
            <person name="Martin-Rodriguez A.J."/>
        </authorList>
    </citation>
    <scope>NUCLEOTIDE SEQUENCE [LARGE SCALE GENOMIC DNA]</scope>
    <source>
        <strain evidence="4 5">DSM 21332</strain>
    </source>
</reference>
<feature type="signal peptide" evidence="1">
    <location>
        <begin position="1"/>
        <end position="23"/>
    </location>
</feature>
<dbReference type="Pfam" id="PF00675">
    <property type="entry name" value="Peptidase_M16"/>
    <property type="match status" value="1"/>
</dbReference>
<dbReference type="InterPro" id="IPR007863">
    <property type="entry name" value="Peptidase_M16_C"/>
</dbReference>
<dbReference type="InterPro" id="IPR011765">
    <property type="entry name" value="Pept_M16_N"/>
</dbReference>
<accession>A0ABT0NA74</accession>
<dbReference type="PROSITE" id="PS51257">
    <property type="entry name" value="PROKAR_LIPOPROTEIN"/>
    <property type="match status" value="1"/>
</dbReference>
<organism evidence="4 5">
    <name type="scientific">Shewanella corallii</name>
    <dbReference type="NCBI Taxonomy" id="560080"/>
    <lineage>
        <taxon>Bacteria</taxon>
        <taxon>Pseudomonadati</taxon>
        <taxon>Pseudomonadota</taxon>
        <taxon>Gammaproteobacteria</taxon>
        <taxon>Alteromonadales</taxon>
        <taxon>Shewanellaceae</taxon>
        <taxon>Shewanella</taxon>
    </lineage>
</organism>
<dbReference type="RefSeq" id="WP_249249847.1">
    <property type="nucleotide sequence ID" value="NZ_JAKIKT010000006.1"/>
</dbReference>
<keyword evidence="1" id="KW-0732">Signal</keyword>
<evidence type="ECO:0000259" key="3">
    <source>
        <dbReference type="Pfam" id="PF05193"/>
    </source>
</evidence>
<dbReference type="InterPro" id="IPR050361">
    <property type="entry name" value="MPP/UQCRC_Complex"/>
</dbReference>
<dbReference type="EMBL" id="JAKIKT010000006">
    <property type="protein sequence ID" value="MCL2915270.1"/>
    <property type="molecule type" value="Genomic_DNA"/>
</dbReference>
<dbReference type="Proteomes" id="UP001202831">
    <property type="component" value="Unassembled WGS sequence"/>
</dbReference>
<dbReference type="PANTHER" id="PTHR11851:SF224">
    <property type="entry name" value="PROCESSING PROTEASE"/>
    <property type="match status" value="1"/>
</dbReference>
<dbReference type="SUPFAM" id="SSF63411">
    <property type="entry name" value="LuxS/MPP-like metallohydrolase"/>
    <property type="match status" value="2"/>
</dbReference>
<evidence type="ECO:0000313" key="5">
    <source>
        <dbReference type="Proteomes" id="UP001202831"/>
    </source>
</evidence>
<keyword evidence="5" id="KW-1185">Reference proteome</keyword>